<accession>A0A2A4JPN9</accession>
<dbReference type="STRING" id="7102.A0A2A4JPN9"/>
<dbReference type="GO" id="GO:0031012">
    <property type="term" value="C:extracellular matrix"/>
    <property type="evidence" value="ECO:0007669"/>
    <property type="project" value="TreeGrafter"/>
</dbReference>
<dbReference type="PROSITE" id="PS51155">
    <property type="entry name" value="CHIT_BIND_RR_2"/>
    <property type="match status" value="1"/>
</dbReference>
<dbReference type="InterPro" id="IPR000618">
    <property type="entry name" value="Insect_cuticle"/>
</dbReference>
<evidence type="ECO:0000256" key="3">
    <source>
        <dbReference type="PROSITE-ProRule" id="PRU00497"/>
    </source>
</evidence>
<comment type="caution">
    <text evidence="5">The sequence shown here is derived from an EMBL/GenBank/DDBJ whole genome shotgun (WGS) entry which is preliminary data.</text>
</comment>
<gene>
    <name evidence="5" type="ORF">B5V51_13976</name>
</gene>
<dbReference type="AlphaFoldDB" id="A0A2A4JPN9"/>
<dbReference type="InterPro" id="IPR051217">
    <property type="entry name" value="Insect_Cuticle_Struc_Prot"/>
</dbReference>
<feature type="signal peptide" evidence="4">
    <location>
        <begin position="1"/>
        <end position="17"/>
    </location>
</feature>
<organism evidence="5">
    <name type="scientific">Heliothis virescens</name>
    <name type="common">Tobacco budworm moth</name>
    <dbReference type="NCBI Taxonomy" id="7102"/>
    <lineage>
        <taxon>Eukaryota</taxon>
        <taxon>Metazoa</taxon>
        <taxon>Ecdysozoa</taxon>
        <taxon>Arthropoda</taxon>
        <taxon>Hexapoda</taxon>
        <taxon>Insecta</taxon>
        <taxon>Pterygota</taxon>
        <taxon>Neoptera</taxon>
        <taxon>Endopterygota</taxon>
        <taxon>Lepidoptera</taxon>
        <taxon>Glossata</taxon>
        <taxon>Ditrysia</taxon>
        <taxon>Noctuoidea</taxon>
        <taxon>Noctuidae</taxon>
        <taxon>Heliothinae</taxon>
        <taxon>Heliothis</taxon>
    </lineage>
</organism>
<reference evidence="5" key="1">
    <citation type="submission" date="2017-09" db="EMBL/GenBank/DDBJ databases">
        <title>Contemporary evolution of a Lepidopteran species, Heliothis virescens, in response to modern agricultural practices.</title>
        <authorList>
            <person name="Fritz M.L."/>
            <person name="Deyonke A.M."/>
            <person name="Papanicolaou A."/>
            <person name="Micinski S."/>
            <person name="Westbrook J."/>
            <person name="Gould F."/>
        </authorList>
    </citation>
    <scope>NUCLEOTIDE SEQUENCE [LARGE SCALE GENOMIC DNA]</scope>
    <source>
        <strain evidence="5">HvINT-</strain>
        <tissue evidence="5">Whole body</tissue>
    </source>
</reference>
<evidence type="ECO:0000313" key="5">
    <source>
        <dbReference type="EMBL" id="PCG74017.1"/>
    </source>
</evidence>
<dbReference type="PANTHER" id="PTHR12236">
    <property type="entry name" value="STRUCTURAL CONTITUENT OF CUTICLE"/>
    <property type="match status" value="1"/>
</dbReference>
<feature type="chain" id="PRO_5012042720" description="Cuticle protein" evidence="4">
    <location>
        <begin position="18"/>
        <end position="256"/>
    </location>
</feature>
<evidence type="ECO:0008006" key="6">
    <source>
        <dbReference type="Google" id="ProtNLM"/>
    </source>
</evidence>
<sequence>MHITVTCLLALVAAASAIPPATLSYLPISTIEKIPNSNYGFNYAVNDPSTGDNKAQWETRNGDVVRGAYSLVEPDGNVRLVEYTADSLTGFNAIVKRTGPNVHSVSLATPIVAKPIVETIAPIAPVITKSVAWPAGPIGHGPIGPIGHGPIGPIGHGSIGPLVPIAPIVDVAPIAEVAPVAEVHHQPIITPIIDTPPVIAPVPTLDILPIYPLPPVGPWVHLSGTSYGHKGNIVRRWAAGPISLDGKTLTIRTKHH</sequence>
<evidence type="ECO:0000256" key="1">
    <source>
        <dbReference type="ARBA" id="ARBA00022460"/>
    </source>
</evidence>
<dbReference type="GO" id="GO:0042302">
    <property type="term" value="F:structural constituent of cuticle"/>
    <property type="evidence" value="ECO:0007669"/>
    <property type="project" value="UniProtKB-UniRule"/>
</dbReference>
<keyword evidence="2 4" id="KW-0732">Signal</keyword>
<dbReference type="PANTHER" id="PTHR12236:SF95">
    <property type="entry name" value="CUTICULAR PROTEIN 76BD, ISOFORM C-RELATED"/>
    <property type="match status" value="1"/>
</dbReference>
<dbReference type="PROSITE" id="PS00233">
    <property type="entry name" value="CHIT_BIND_RR_1"/>
    <property type="match status" value="1"/>
</dbReference>
<evidence type="ECO:0000256" key="2">
    <source>
        <dbReference type="ARBA" id="ARBA00022729"/>
    </source>
</evidence>
<dbReference type="EMBL" id="NWSH01000823">
    <property type="protein sequence ID" value="PCG74017.1"/>
    <property type="molecule type" value="Genomic_DNA"/>
</dbReference>
<dbReference type="Pfam" id="PF00379">
    <property type="entry name" value="Chitin_bind_4"/>
    <property type="match status" value="1"/>
</dbReference>
<keyword evidence="1 3" id="KW-0193">Cuticle</keyword>
<name>A0A2A4JPN9_HELVI</name>
<evidence type="ECO:0000256" key="4">
    <source>
        <dbReference type="SAM" id="SignalP"/>
    </source>
</evidence>
<dbReference type="InterPro" id="IPR031311">
    <property type="entry name" value="CHIT_BIND_RR_consensus"/>
</dbReference>
<dbReference type="GO" id="GO:0005615">
    <property type="term" value="C:extracellular space"/>
    <property type="evidence" value="ECO:0007669"/>
    <property type="project" value="TreeGrafter"/>
</dbReference>
<protein>
    <recommendedName>
        <fullName evidence="6">Cuticle protein</fullName>
    </recommendedName>
</protein>
<dbReference type="PRINTS" id="PR00947">
    <property type="entry name" value="CUTICLE"/>
</dbReference>
<proteinExistence type="predicted"/>